<evidence type="ECO:0000313" key="4">
    <source>
        <dbReference type="EMBL" id="SIS19664.1"/>
    </source>
</evidence>
<organism evidence="4 5">
    <name type="scientific">Roseovarius nanhaiticus</name>
    <dbReference type="NCBI Taxonomy" id="573024"/>
    <lineage>
        <taxon>Bacteria</taxon>
        <taxon>Pseudomonadati</taxon>
        <taxon>Pseudomonadota</taxon>
        <taxon>Alphaproteobacteria</taxon>
        <taxon>Rhodobacterales</taxon>
        <taxon>Roseobacteraceae</taxon>
        <taxon>Roseovarius</taxon>
    </lineage>
</organism>
<sequence>MKLTRVLALAVIAASASLGIAQVEAQSLRDAGQPAEFPPSSYTGRQYVDSAGCVFVRAGIDGNITWVPRVTRARQTMCNQQPSLAAARAAEPAPAPAPVRRAQPQTEPQAQPQAQPPRQVATTAPQPVPQRVLRSTSAQSAKPQVRAVRRVPAPAPAAVPQPAPRPAQAQVAKAVPQPQATPVRRVRAAPKGCAGATGVSARYSGTASGYAVRCGPQTADHVTRVPGTQAVRSAPRAMAAPQYTAPAYTAAPRPTAVPAYAPVTAPAVPRSAAQPQVVRVDPVTTRVAPRHVARSQARAAQGVSIPEGYKRVWMDGRLNPHRAHQTFAGKAQMDMMWTQTLPRRLILTDSGRDVSRSYPGLIYPYTSYEQQRAAMTAPATAQAYGHAQPRGVISTKSRQPAAEPVAKVSAPKARATNAAGQSYVQAGVYSSRAQAQQAAQRLAAAGLPARLGSLTRGGQRYSLVLSGPYVSDGAAQTALSRVRGAGFGNARLR</sequence>
<dbReference type="OrthoDB" id="7843142at2"/>
<dbReference type="EMBL" id="FTNV01000002">
    <property type="protein sequence ID" value="SIS19664.1"/>
    <property type="molecule type" value="Genomic_DNA"/>
</dbReference>
<dbReference type="InterPro" id="IPR036680">
    <property type="entry name" value="SPOR-like_sf"/>
</dbReference>
<dbReference type="AlphaFoldDB" id="A0A1N7H496"/>
<feature type="compositionally biased region" description="Pro residues" evidence="1">
    <location>
        <begin position="153"/>
        <end position="165"/>
    </location>
</feature>
<feature type="signal peptide" evidence="2">
    <location>
        <begin position="1"/>
        <end position="21"/>
    </location>
</feature>
<protein>
    <submittedName>
        <fullName evidence="4">Sporulation related domain-containing protein</fullName>
    </submittedName>
</protein>
<dbReference type="SUPFAM" id="SSF110997">
    <property type="entry name" value="Sporulation related repeat"/>
    <property type="match status" value="1"/>
</dbReference>
<dbReference type="Gene3D" id="3.30.70.1070">
    <property type="entry name" value="Sporulation related repeat"/>
    <property type="match status" value="1"/>
</dbReference>
<feature type="compositionally biased region" description="Low complexity" evidence="1">
    <location>
        <begin position="80"/>
        <end position="125"/>
    </location>
</feature>
<evidence type="ECO:0000313" key="5">
    <source>
        <dbReference type="Proteomes" id="UP000186019"/>
    </source>
</evidence>
<dbReference type="RefSeq" id="WP_083687096.1">
    <property type="nucleotide sequence ID" value="NZ_FOAC01000003.1"/>
</dbReference>
<keyword evidence="5" id="KW-1185">Reference proteome</keyword>
<evidence type="ECO:0000259" key="3">
    <source>
        <dbReference type="PROSITE" id="PS51724"/>
    </source>
</evidence>
<dbReference type="Proteomes" id="UP000186019">
    <property type="component" value="Unassembled WGS sequence"/>
</dbReference>
<dbReference type="PROSITE" id="PS51724">
    <property type="entry name" value="SPOR"/>
    <property type="match status" value="1"/>
</dbReference>
<feature type="domain" description="SPOR" evidence="3">
    <location>
        <begin position="416"/>
        <end position="493"/>
    </location>
</feature>
<dbReference type="GO" id="GO:0042834">
    <property type="term" value="F:peptidoglycan binding"/>
    <property type="evidence" value="ECO:0007669"/>
    <property type="project" value="InterPro"/>
</dbReference>
<feature type="compositionally biased region" description="Low complexity" evidence="1">
    <location>
        <begin position="166"/>
        <end position="180"/>
    </location>
</feature>
<dbReference type="STRING" id="573024.SAMN05216208_2849"/>
<evidence type="ECO:0000256" key="2">
    <source>
        <dbReference type="SAM" id="SignalP"/>
    </source>
</evidence>
<gene>
    <name evidence="4" type="ORF">SAMN05421666_2470</name>
</gene>
<feature type="region of interest" description="Disordered" evidence="1">
    <location>
        <begin position="78"/>
        <end position="186"/>
    </location>
</feature>
<dbReference type="Pfam" id="PF05036">
    <property type="entry name" value="SPOR"/>
    <property type="match status" value="1"/>
</dbReference>
<dbReference type="InterPro" id="IPR007730">
    <property type="entry name" value="SPOR-like_dom"/>
</dbReference>
<accession>A0A1N7H496</accession>
<reference evidence="5" key="1">
    <citation type="submission" date="2017-01" db="EMBL/GenBank/DDBJ databases">
        <authorList>
            <person name="Varghese N."/>
            <person name="Submissions S."/>
        </authorList>
    </citation>
    <scope>NUCLEOTIDE SEQUENCE [LARGE SCALE GENOMIC DNA]</scope>
    <source>
        <strain evidence="5">DSM 29590</strain>
    </source>
</reference>
<keyword evidence="2" id="KW-0732">Signal</keyword>
<name>A0A1N7H496_9RHOB</name>
<feature type="compositionally biased region" description="Low complexity" evidence="1">
    <location>
        <begin position="141"/>
        <end position="152"/>
    </location>
</feature>
<feature type="chain" id="PRO_5009942354" evidence="2">
    <location>
        <begin position="22"/>
        <end position="493"/>
    </location>
</feature>
<evidence type="ECO:0000256" key="1">
    <source>
        <dbReference type="SAM" id="MobiDB-lite"/>
    </source>
</evidence>
<proteinExistence type="predicted"/>